<evidence type="ECO:0000256" key="2">
    <source>
        <dbReference type="SAM" id="Phobius"/>
    </source>
</evidence>
<keyword evidence="2" id="KW-0472">Membrane</keyword>
<evidence type="ECO:0000313" key="4">
    <source>
        <dbReference type="Proteomes" id="UP000485058"/>
    </source>
</evidence>
<accession>A0A699Y989</accession>
<sequence>MFWRCCLQAATAVSNCCAGSQVVITGPMFEMITASPKGLAAAGGVLPAYAGVFMVADLPAPRAPVNGLAARDNSAVVAAAAAMRDMGQQASIAEGGASRSGRVSLPRVADHSGTAGRDEPPKPHVELYQVVPSPGHHCRLAHLPPLRCIGPDGCNVLRYGVPEAPVGIVSFAFIYVIGASTLLAELPK</sequence>
<dbReference type="EMBL" id="BLLF01000048">
    <property type="protein sequence ID" value="GFH06643.1"/>
    <property type="molecule type" value="Genomic_DNA"/>
</dbReference>
<dbReference type="Proteomes" id="UP000485058">
    <property type="component" value="Unassembled WGS sequence"/>
</dbReference>
<dbReference type="AlphaFoldDB" id="A0A699Y989"/>
<feature type="non-terminal residue" evidence="3">
    <location>
        <position position="188"/>
    </location>
</feature>
<organism evidence="3 4">
    <name type="scientific">Haematococcus lacustris</name>
    <name type="common">Green alga</name>
    <name type="synonym">Haematococcus pluvialis</name>
    <dbReference type="NCBI Taxonomy" id="44745"/>
    <lineage>
        <taxon>Eukaryota</taxon>
        <taxon>Viridiplantae</taxon>
        <taxon>Chlorophyta</taxon>
        <taxon>core chlorophytes</taxon>
        <taxon>Chlorophyceae</taxon>
        <taxon>CS clade</taxon>
        <taxon>Chlamydomonadales</taxon>
        <taxon>Haematococcaceae</taxon>
        <taxon>Haematococcus</taxon>
    </lineage>
</organism>
<feature type="region of interest" description="Disordered" evidence="1">
    <location>
        <begin position="91"/>
        <end position="123"/>
    </location>
</feature>
<keyword evidence="2" id="KW-0812">Transmembrane</keyword>
<protein>
    <submittedName>
        <fullName evidence="3">Uncharacterized protein</fullName>
    </submittedName>
</protein>
<keyword evidence="4" id="KW-1185">Reference proteome</keyword>
<evidence type="ECO:0000256" key="1">
    <source>
        <dbReference type="SAM" id="MobiDB-lite"/>
    </source>
</evidence>
<keyword evidence="2" id="KW-1133">Transmembrane helix</keyword>
<reference evidence="3 4" key="1">
    <citation type="submission" date="2020-02" db="EMBL/GenBank/DDBJ databases">
        <title>Draft genome sequence of Haematococcus lacustris strain NIES-144.</title>
        <authorList>
            <person name="Morimoto D."/>
            <person name="Nakagawa S."/>
            <person name="Yoshida T."/>
            <person name="Sawayama S."/>
        </authorList>
    </citation>
    <scope>NUCLEOTIDE SEQUENCE [LARGE SCALE GENOMIC DNA]</scope>
    <source>
        <strain evidence="3 4">NIES-144</strain>
    </source>
</reference>
<feature type="transmembrane region" description="Helical" evidence="2">
    <location>
        <begin position="164"/>
        <end position="184"/>
    </location>
</feature>
<gene>
    <name evidence="3" type="ORF">HaLaN_01308</name>
</gene>
<comment type="caution">
    <text evidence="3">The sequence shown here is derived from an EMBL/GenBank/DDBJ whole genome shotgun (WGS) entry which is preliminary data.</text>
</comment>
<proteinExistence type="predicted"/>
<name>A0A699Y989_HAELA</name>
<evidence type="ECO:0000313" key="3">
    <source>
        <dbReference type="EMBL" id="GFH06643.1"/>
    </source>
</evidence>